<feature type="compositionally biased region" description="Basic residues" evidence="1">
    <location>
        <begin position="109"/>
        <end position="120"/>
    </location>
</feature>
<protein>
    <submittedName>
        <fullName evidence="2">Uncharacterized protein</fullName>
    </submittedName>
</protein>
<evidence type="ECO:0000313" key="2">
    <source>
        <dbReference type="EMBL" id="EMS57612.1"/>
    </source>
</evidence>
<feature type="region of interest" description="Disordered" evidence="1">
    <location>
        <begin position="108"/>
        <end position="133"/>
    </location>
</feature>
<feature type="compositionally biased region" description="Basic and acidic residues" evidence="1">
    <location>
        <begin position="34"/>
        <end position="63"/>
    </location>
</feature>
<proteinExistence type="predicted"/>
<dbReference type="AlphaFoldDB" id="M7ZC36"/>
<reference evidence="2" key="1">
    <citation type="journal article" date="2013" name="Nature">
        <title>Draft genome of the wheat A-genome progenitor Triticum urartu.</title>
        <authorList>
            <person name="Ling H.Q."/>
            <person name="Zhao S."/>
            <person name="Liu D."/>
            <person name="Wang J."/>
            <person name="Sun H."/>
            <person name="Zhang C."/>
            <person name="Fan H."/>
            <person name="Li D."/>
            <person name="Dong L."/>
            <person name="Tao Y."/>
            <person name="Gao C."/>
            <person name="Wu H."/>
            <person name="Li Y."/>
            <person name="Cui Y."/>
            <person name="Guo X."/>
            <person name="Zheng S."/>
            <person name="Wang B."/>
            <person name="Yu K."/>
            <person name="Liang Q."/>
            <person name="Yang W."/>
            <person name="Lou X."/>
            <person name="Chen J."/>
            <person name="Feng M."/>
            <person name="Jian J."/>
            <person name="Zhang X."/>
            <person name="Luo G."/>
            <person name="Jiang Y."/>
            <person name="Liu J."/>
            <person name="Wang Z."/>
            <person name="Sha Y."/>
            <person name="Zhang B."/>
            <person name="Wu H."/>
            <person name="Tang D."/>
            <person name="Shen Q."/>
            <person name="Xue P."/>
            <person name="Zou S."/>
            <person name="Wang X."/>
            <person name="Liu X."/>
            <person name="Wang F."/>
            <person name="Yang Y."/>
            <person name="An X."/>
            <person name="Dong Z."/>
            <person name="Zhang K."/>
            <person name="Zhang X."/>
            <person name="Luo M.C."/>
            <person name="Dvorak J."/>
            <person name="Tong Y."/>
            <person name="Wang J."/>
            <person name="Yang H."/>
            <person name="Li Z."/>
            <person name="Wang D."/>
            <person name="Zhang A."/>
            <person name="Wang J."/>
        </authorList>
    </citation>
    <scope>NUCLEOTIDE SEQUENCE</scope>
</reference>
<dbReference type="EMBL" id="KD142561">
    <property type="protein sequence ID" value="EMS57612.1"/>
    <property type="molecule type" value="Genomic_DNA"/>
</dbReference>
<feature type="region of interest" description="Disordered" evidence="1">
    <location>
        <begin position="1"/>
        <end position="64"/>
    </location>
</feature>
<organism evidence="2">
    <name type="scientific">Triticum urartu</name>
    <name type="common">Red wild einkorn</name>
    <name type="synonym">Crithodium urartu</name>
    <dbReference type="NCBI Taxonomy" id="4572"/>
    <lineage>
        <taxon>Eukaryota</taxon>
        <taxon>Viridiplantae</taxon>
        <taxon>Streptophyta</taxon>
        <taxon>Embryophyta</taxon>
        <taxon>Tracheophyta</taxon>
        <taxon>Spermatophyta</taxon>
        <taxon>Magnoliopsida</taxon>
        <taxon>Liliopsida</taxon>
        <taxon>Poales</taxon>
        <taxon>Poaceae</taxon>
        <taxon>BOP clade</taxon>
        <taxon>Pooideae</taxon>
        <taxon>Triticodae</taxon>
        <taxon>Triticeae</taxon>
        <taxon>Triticinae</taxon>
        <taxon>Triticum</taxon>
    </lineage>
</organism>
<evidence type="ECO:0000256" key="1">
    <source>
        <dbReference type="SAM" id="MobiDB-lite"/>
    </source>
</evidence>
<name>M7ZC36_TRIUA</name>
<gene>
    <name evidence="2" type="ORF">TRIUR3_07064</name>
</gene>
<accession>M7ZC36</accession>
<sequence length="165" mass="17487">MARWSGKQVAMPGSASTSRALRRGSPESSVSKPDSAKALHRHGEVCGETDGRAASRPAKREWGTHPLLAAPAACSLSAAPTAPVARRTCRSLPLPIPTPTEVTVVARSAPRRGRARHRRCHTEAEASPPPVLPRGCHPRARPPHPAATVLLSFAVWTLAGARFVL</sequence>